<dbReference type="OrthoDB" id="9794626at2"/>
<dbReference type="AlphaFoldDB" id="A0A2A7MFL2"/>
<keyword evidence="13 19" id="KW-0472">Membrane</keyword>
<dbReference type="EC" id="2.7.8.26" evidence="5 19"/>
<evidence type="ECO:0000256" key="8">
    <source>
        <dbReference type="ARBA" id="ARBA00022573"/>
    </source>
</evidence>
<evidence type="ECO:0000256" key="15">
    <source>
        <dbReference type="ARBA" id="ARBA00032605"/>
    </source>
</evidence>
<keyword evidence="7 19" id="KW-1003">Cell membrane</keyword>
<sequence>MRKIYNSFIMALSMFTIIPTPYIEWDDESSKNMMKFYPVIGLIVGAIWSLIYVILSIINCTIMIKTTVIMIVPFIITGMLHLDGYCDVCDAILSRREKEEKLRILKDSHIGAFAVISLIILFFLQFSGVYSFLEKNIDIRNIICLLILIPVISRSLAGYFLLSKITIKESSLGTYFKKGTNKVDIIIMIGVIILSTICIFINSGLKYSIVPLTMTAIVTVGVRKCIKEFGGVSGDVAGFALIIGEAAGLITLGIM</sequence>
<dbReference type="GO" id="GO:0005886">
    <property type="term" value="C:plasma membrane"/>
    <property type="evidence" value="ECO:0007669"/>
    <property type="project" value="UniProtKB-SubCell"/>
</dbReference>
<keyword evidence="9 19" id="KW-0808">Transferase</keyword>
<evidence type="ECO:0000313" key="20">
    <source>
        <dbReference type="EMBL" id="PEG30485.1"/>
    </source>
</evidence>
<evidence type="ECO:0000256" key="3">
    <source>
        <dbReference type="ARBA" id="ARBA00004663"/>
    </source>
</evidence>
<keyword evidence="21" id="KW-1185">Reference proteome</keyword>
<comment type="cofactor">
    <cofactor evidence="1 19">
        <name>Mg(2+)</name>
        <dbReference type="ChEBI" id="CHEBI:18420"/>
    </cofactor>
</comment>
<evidence type="ECO:0000256" key="9">
    <source>
        <dbReference type="ARBA" id="ARBA00022679"/>
    </source>
</evidence>
<protein>
    <recommendedName>
        <fullName evidence="6 19">Adenosylcobinamide-GDP ribazoletransferase</fullName>
        <ecNumber evidence="5 19">2.7.8.26</ecNumber>
    </recommendedName>
    <alternativeName>
        <fullName evidence="16 19">Cobalamin synthase</fullName>
    </alternativeName>
    <alternativeName>
        <fullName evidence="15 19">Cobalamin-5'-phosphate synthase</fullName>
    </alternativeName>
</protein>
<evidence type="ECO:0000313" key="21">
    <source>
        <dbReference type="Proteomes" id="UP000220840"/>
    </source>
</evidence>
<dbReference type="Pfam" id="PF02654">
    <property type="entry name" value="CobS"/>
    <property type="match status" value="1"/>
</dbReference>
<dbReference type="InterPro" id="IPR003805">
    <property type="entry name" value="CobS"/>
</dbReference>
<dbReference type="PANTHER" id="PTHR34148:SF1">
    <property type="entry name" value="ADENOSYLCOBINAMIDE-GDP RIBAZOLETRANSFERASE"/>
    <property type="match status" value="1"/>
</dbReference>
<evidence type="ECO:0000256" key="19">
    <source>
        <dbReference type="HAMAP-Rule" id="MF_00719"/>
    </source>
</evidence>
<keyword evidence="8 19" id="KW-0169">Cobalamin biosynthesis</keyword>
<evidence type="ECO:0000256" key="14">
    <source>
        <dbReference type="ARBA" id="ARBA00025228"/>
    </source>
</evidence>
<evidence type="ECO:0000256" key="18">
    <source>
        <dbReference type="ARBA" id="ARBA00049504"/>
    </source>
</evidence>
<dbReference type="EMBL" id="PDCJ01000001">
    <property type="protein sequence ID" value="PEG30485.1"/>
    <property type="molecule type" value="Genomic_DNA"/>
</dbReference>
<dbReference type="GO" id="GO:0009236">
    <property type="term" value="P:cobalamin biosynthetic process"/>
    <property type="evidence" value="ECO:0007669"/>
    <property type="project" value="UniProtKB-UniRule"/>
</dbReference>
<name>A0A2A7MFL2_9CLOT</name>
<keyword evidence="10 19" id="KW-0812">Transmembrane</keyword>
<feature type="transmembrane region" description="Helical" evidence="19">
    <location>
        <begin position="36"/>
        <end position="55"/>
    </location>
</feature>
<accession>A0A2A7MFL2</accession>
<organism evidence="20 21">
    <name type="scientific">Clostridium neonatale</name>
    <dbReference type="NCBI Taxonomy" id="137838"/>
    <lineage>
        <taxon>Bacteria</taxon>
        <taxon>Bacillati</taxon>
        <taxon>Bacillota</taxon>
        <taxon>Clostridia</taxon>
        <taxon>Eubacteriales</taxon>
        <taxon>Clostridiaceae</taxon>
        <taxon>Clostridium</taxon>
    </lineage>
</organism>
<evidence type="ECO:0000256" key="1">
    <source>
        <dbReference type="ARBA" id="ARBA00001946"/>
    </source>
</evidence>
<evidence type="ECO:0000256" key="12">
    <source>
        <dbReference type="ARBA" id="ARBA00022989"/>
    </source>
</evidence>
<comment type="caution">
    <text evidence="20">The sequence shown here is derived from an EMBL/GenBank/DDBJ whole genome shotgun (WGS) entry which is preliminary data.</text>
</comment>
<evidence type="ECO:0000256" key="11">
    <source>
        <dbReference type="ARBA" id="ARBA00022842"/>
    </source>
</evidence>
<comment type="catalytic activity">
    <reaction evidence="18 19">
        <text>alpha-ribazole 5'-phosphate + adenosylcob(III)inamide-GDP = adenosylcob(III)alamin 5'-phosphate + GMP + H(+)</text>
        <dbReference type="Rhea" id="RHEA:23560"/>
        <dbReference type="ChEBI" id="CHEBI:15378"/>
        <dbReference type="ChEBI" id="CHEBI:57918"/>
        <dbReference type="ChEBI" id="CHEBI:58115"/>
        <dbReference type="ChEBI" id="CHEBI:60487"/>
        <dbReference type="ChEBI" id="CHEBI:60493"/>
        <dbReference type="EC" id="2.7.8.26"/>
    </reaction>
</comment>
<feature type="transmembrane region" description="Helical" evidence="19">
    <location>
        <begin position="183"/>
        <end position="205"/>
    </location>
</feature>
<dbReference type="RefSeq" id="WP_058294659.1">
    <property type="nucleotide sequence ID" value="NZ_CAMRXG010000034.1"/>
</dbReference>
<comment type="function">
    <text evidence="14 19">Joins adenosylcobinamide-GDP and alpha-ribazole to generate adenosylcobalamin (Ado-cobalamin). Also synthesizes adenosylcobalamin 5'-phosphate from adenosylcobinamide-GDP and alpha-ribazole 5'-phosphate.</text>
</comment>
<keyword evidence="12 19" id="KW-1133">Transmembrane helix</keyword>
<evidence type="ECO:0000256" key="7">
    <source>
        <dbReference type="ARBA" id="ARBA00022475"/>
    </source>
</evidence>
<dbReference type="STRING" id="137838.GCA_001458595_01813"/>
<gene>
    <name evidence="19" type="primary">cobS</name>
    <name evidence="20" type="ORF">CQ394_01820</name>
</gene>
<comment type="catalytic activity">
    <reaction evidence="17 19">
        <text>alpha-ribazole + adenosylcob(III)inamide-GDP = adenosylcob(III)alamin + GMP + H(+)</text>
        <dbReference type="Rhea" id="RHEA:16049"/>
        <dbReference type="ChEBI" id="CHEBI:10329"/>
        <dbReference type="ChEBI" id="CHEBI:15378"/>
        <dbReference type="ChEBI" id="CHEBI:18408"/>
        <dbReference type="ChEBI" id="CHEBI:58115"/>
        <dbReference type="ChEBI" id="CHEBI:60487"/>
        <dbReference type="EC" id="2.7.8.26"/>
    </reaction>
</comment>
<evidence type="ECO:0000256" key="5">
    <source>
        <dbReference type="ARBA" id="ARBA00013200"/>
    </source>
</evidence>
<evidence type="ECO:0000256" key="17">
    <source>
        <dbReference type="ARBA" id="ARBA00048623"/>
    </source>
</evidence>
<dbReference type="GO" id="GO:0008818">
    <property type="term" value="F:cobalamin 5'-phosphate synthase activity"/>
    <property type="evidence" value="ECO:0007669"/>
    <property type="project" value="UniProtKB-UniRule"/>
</dbReference>
<feature type="transmembrane region" description="Helical" evidence="19">
    <location>
        <begin position="139"/>
        <end position="162"/>
    </location>
</feature>
<dbReference type="HAMAP" id="MF_00719">
    <property type="entry name" value="CobS"/>
    <property type="match status" value="1"/>
</dbReference>
<evidence type="ECO:0000256" key="6">
    <source>
        <dbReference type="ARBA" id="ARBA00015850"/>
    </source>
</evidence>
<dbReference type="PANTHER" id="PTHR34148">
    <property type="entry name" value="ADENOSYLCOBINAMIDE-GDP RIBAZOLETRANSFERASE"/>
    <property type="match status" value="1"/>
</dbReference>
<dbReference type="GO" id="GO:0051073">
    <property type="term" value="F:adenosylcobinamide-GDP ribazoletransferase activity"/>
    <property type="evidence" value="ECO:0007669"/>
    <property type="project" value="UniProtKB-UniRule"/>
</dbReference>
<evidence type="ECO:0000256" key="2">
    <source>
        <dbReference type="ARBA" id="ARBA00004651"/>
    </source>
</evidence>
<comment type="pathway">
    <text evidence="3 19">Cofactor biosynthesis; adenosylcobalamin biosynthesis; adenosylcobalamin from cob(II)yrinate a,c-diamide: step 7/7.</text>
</comment>
<feature type="transmembrane region" description="Helical" evidence="19">
    <location>
        <begin position="7"/>
        <end position="24"/>
    </location>
</feature>
<comment type="similarity">
    <text evidence="4 19">Belongs to the CobS family.</text>
</comment>
<evidence type="ECO:0000256" key="10">
    <source>
        <dbReference type="ARBA" id="ARBA00022692"/>
    </source>
</evidence>
<evidence type="ECO:0000256" key="13">
    <source>
        <dbReference type="ARBA" id="ARBA00023136"/>
    </source>
</evidence>
<keyword evidence="11 19" id="KW-0460">Magnesium</keyword>
<dbReference type="Proteomes" id="UP000220840">
    <property type="component" value="Unassembled WGS sequence"/>
</dbReference>
<proteinExistence type="inferred from homology"/>
<comment type="subcellular location">
    <subcellularLocation>
        <location evidence="2 19">Cell membrane</location>
        <topology evidence="2 19">Multi-pass membrane protein</topology>
    </subcellularLocation>
</comment>
<feature type="transmembrane region" description="Helical" evidence="19">
    <location>
        <begin position="110"/>
        <end position="133"/>
    </location>
</feature>
<evidence type="ECO:0000256" key="16">
    <source>
        <dbReference type="ARBA" id="ARBA00032853"/>
    </source>
</evidence>
<evidence type="ECO:0000256" key="4">
    <source>
        <dbReference type="ARBA" id="ARBA00010561"/>
    </source>
</evidence>
<reference evidence="20 21" key="1">
    <citation type="submission" date="2017-10" db="EMBL/GenBank/DDBJ databases">
        <title>Effective Description of Clostridium neonatale sp. nov. linked to necrotizing enterocolitis in neonates and a clarification of species assignable to the genus Clostridium (Prazmowski 1880) emend. Lawson and Rainey 2016.</title>
        <authorList>
            <person name="Bernard K."/>
            <person name="Burdz T."/>
            <person name="Wiebe D."/>
            <person name="Balcewich B."/>
            <person name="Alfa M."/>
            <person name="Bernier A.-M."/>
        </authorList>
    </citation>
    <scope>NUCLEOTIDE SEQUENCE [LARGE SCALE GENOMIC DNA]</scope>
    <source>
        <strain evidence="20 21">LCDC99A005</strain>
    </source>
</reference>
<dbReference type="UniPathway" id="UPA00148">
    <property type="reaction ID" value="UER00238"/>
</dbReference>
<feature type="transmembrane region" description="Helical" evidence="19">
    <location>
        <begin position="236"/>
        <end position="254"/>
    </location>
</feature>